<dbReference type="InterPro" id="IPR014710">
    <property type="entry name" value="RmlC-like_jellyroll"/>
</dbReference>
<dbReference type="NCBIfam" id="TIGR01221">
    <property type="entry name" value="rmlC"/>
    <property type="match status" value="1"/>
</dbReference>
<name>I3TQ41_TISMK</name>
<dbReference type="PANTHER" id="PTHR21047:SF2">
    <property type="entry name" value="THYMIDINE DIPHOSPHO-4-KETO-RHAMNOSE 3,5-EPIMERASE"/>
    <property type="match status" value="1"/>
</dbReference>
<dbReference type="SUPFAM" id="SSF51182">
    <property type="entry name" value="RmlC-like cupins"/>
    <property type="match status" value="1"/>
</dbReference>
<accession>I3TQ41</accession>
<evidence type="ECO:0000256" key="3">
    <source>
        <dbReference type="ARBA" id="ARBA00012098"/>
    </source>
</evidence>
<dbReference type="InterPro" id="IPR000888">
    <property type="entry name" value="RmlC-like"/>
</dbReference>
<feature type="site" description="Participates in a stacking interaction with the thymidine ring of dTDP-4-oxo-6-deoxyglucose" evidence="6">
    <location>
        <position position="138"/>
    </location>
</feature>
<comment type="subunit">
    <text evidence="7">Homodimer.</text>
</comment>
<dbReference type="GO" id="GO:0008830">
    <property type="term" value="F:dTDP-4-dehydrorhamnose 3,5-epimerase activity"/>
    <property type="evidence" value="ECO:0007669"/>
    <property type="project" value="UniProtKB-UniRule"/>
</dbReference>
<evidence type="ECO:0000256" key="5">
    <source>
        <dbReference type="PIRSR" id="PIRSR600888-1"/>
    </source>
</evidence>
<feature type="active site" description="Proton acceptor" evidence="5">
    <location>
        <position position="62"/>
    </location>
</feature>
<dbReference type="Gene3D" id="2.60.120.10">
    <property type="entry name" value="Jelly Rolls"/>
    <property type="match status" value="1"/>
</dbReference>
<dbReference type="GO" id="GO:0005829">
    <property type="term" value="C:cytosol"/>
    <property type="evidence" value="ECO:0007669"/>
    <property type="project" value="TreeGrafter"/>
</dbReference>
<dbReference type="STRING" id="1110502.TMO_3041"/>
<evidence type="ECO:0000313" key="9">
    <source>
        <dbReference type="Proteomes" id="UP000005258"/>
    </source>
</evidence>
<dbReference type="Pfam" id="PF00908">
    <property type="entry name" value="dTDP_sugar_isom"/>
    <property type="match status" value="1"/>
</dbReference>
<evidence type="ECO:0000256" key="6">
    <source>
        <dbReference type="PIRSR" id="PIRSR600888-3"/>
    </source>
</evidence>
<sequence>MIFHETPVDGVRVIEPERRGDDRGFFARVYCEREFAEAGLVNHYVQVNNSLSAKKGTLRGMHYQLAPSSEVKLVRCVRGALWDAVLDLRPDSPTFGKWFGAELTAENRLMMYVPRGFAHGFVTLTEDTEAFYLVSDFYAPQEERGIRWNDPRFGIEWPVEPTEISAKDAAWPDYDPEYHGVERFRGIK</sequence>
<dbReference type="GO" id="GO:0000271">
    <property type="term" value="P:polysaccharide biosynthetic process"/>
    <property type="evidence" value="ECO:0007669"/>
    <property type="project" value="TreeGrafter"/>
</dbReference>
<dbReference type="EMBL" id="CP003236">
    <property type="protein sequence ID" value="AFK54879.1"/>
    <property type="molecule type" value="Genomic_DNA"/>
</dbReference>
<reference evidence="8 9" key="1">
    <citation type="journal article" date="2012" name="J. Am. Chem. Soc.">
        <title>Bacterial biosynthesis and maturation of the didemnin anti-cancer agents.</title>
        <authorList>
            <person name="Xu Y."/>
            <person name="Kersten R.D."/>
            <person name="Nam S.J."/>
            <person name="Lu L."/>
            <person name="Al-Suwailem A.M."/>
            <person name="Zheng H."/>
            <person name="Fenical W."/>
            <person name="Dorrestein P.C."/>
            <person name="Moore B.S."/>
            <person name="Qian P.Y."/>
        </authorList>
    </citation>
    <scope>NUCLEOTIDE SEQUENCE [LARGE SCALE GENOMIC DNA]</scope>
    <source>
        <strain evidence="8 9">KA081020-065</strain>
    </source>
</reference>
<dbReference type="eggNOG" id="COG1898">
    <property type="taxonomic scope" value="Bacteria"/>
</dbReference>
<feature type="active site" description="Proton donor" evidence="5">
    <location>
        <position position="132"/>
    </location>
</feature>
<comment type="function">
    <text evidence="2 7">Catalyzes the epimerization of the C3' and C5'positions of dTDP-6-deoxy-D-xylo-4-hexulose, forming dTDP-6-deoxy-L-lyxo-4-hexulose.</text>
</comment>
<proteinExistence type="inferred from homology"/>
<dbReference type="InterPro" id="IPR011051">
    <property type="entry name" value="RmlC_Cupin_sf"/>
</dbReference>
<evidence type="ECO:0000256" key="2">
    <source>
        <dbReference type="ARBA" id="ARBA00001997"/>
    </source>
</evidence>
<dbReference type="PANTHER" id="PTHR21047">
    <property type="entry name" value="DTDP-6-DEOXY-D-GLUCOSE-3,5 EPIMERASE"/>
    <property type="match status" value="1"/>
</dbReference>
<evidence type="ECO:0000256" key="1">
    <source>
        <dbReference type="ARBA" id="ARBA00001298"/>
    </source>
</evidence>
<evidence type="ECO:0000256" key="4">
    <source>
        <dbReference type="ARBA" id="ARBA00019595"/>
    </source>
</evidence>
<comment type="catalytic activity">
    <reaction evidence="1 7">
        <text>dTDP-4-dehydro-6-deoxy-alpha-D-glucose = dTDP-4-dehydro-beta-L-rhamnose</text>
        <dbReference type="Rhea" id="RHEA:16969"/>
        <dbReference type="ChEBI" id="CHEBI:57649"/>
        <dbReference type="ChEBI" id="CHEBI:62830"/>
        <dbReference type="EC" id="5.1.3.13"/>
    </reaction>
</comment>
<evidence type="ECO:0000256" key="7">
    <source>
        <dbReference type="RuleBase" id="RU364069"/>
    </source>
</evidence>
<comment type="pathway">
    <text evidence="7">Carbohydrate biosynthesis; dTDP-L-rhamnose biosynthesis.</text>
</comment>
<dbReference type="UniPathway" id="UPA00124"/>
<dbReference type="GO" id="GO:0019305">
    <property type="term" value="P:dTDP-rhamnose biosynthetic process"/>
    <property type="evidence" value="ECO:0007669"/>
    <property type="project" value="UniProtKB-UniRule"/>
</dbReference>
<keyword evidence="7" id="KW-0413">Isomerase</keyword>
<dbReference type="AlphaFoldDB" id="I3TQ41"/>
<dbReference type="Proteomes" id="UP000005258">
    <property type="component" value="Chromosome"/>
</dbReference>
<keyword evidence="9" id="KW-1185">Reference proteome</keyword>
<evidence type="ECO:0000313" key="8">
    <source>
        <dbReference type="EMBL" id="AFK54879.1"/>
    </source>
</evidence>
<comment type="similarity">
    <text evidence="7">Belongs to the dTDP-4-dehydrorhamnose 3,5-epimerase family.</text>
</comment>
<dbReference type="HOGENOM" id="CLU_090940_1_0_5"/>
<dbReference type="PATRIC" id="fig|1110502.3.peg.3117"/>
<dbReference type="KEGG" id="tmo:TMO_3041"/>
<dbReference type="EC" id="5.1.3.13" evidence="3 7"/>
<gene>
    <name evidence="8" type="ordered locus">TMO_3041</name>
</gene>
<dbReference type="RefSeq" id="WP_014746556.1">
    <property type="nucleotide sequence ID" value="NC_017956.1"/>
</dbReference>
<dbReference type="CDD" id="cd00438">
    <property type="entry name" value="cupin_RmlC"/>
    <property type="match status" value="1"/>
</dbReference>
<protein>
    <recommendedName>
        <fullName evidence="4 7">dTDP-4-dehydrorhamnose 3,5-epimerase</fullName>
        <ecNumber evidence="3 7">5.1.3.13</ecNumber>
    </recommendedName>
    <alternativeName>
        <fullName evidence="7">Thymidine diphospho-4-keto-rhamnose 3,5-epimerase</fullName>
    </alternativeName>
</protein>
<organism evidence="8 9">
    <name type="scientific">Tistrella mobilis (strain KA081020-065)</name>
    <dbReference type="NCBI Taxonomy" id="1110502"/>
    <lineage>
        <taxon>Bacteria</taxon>
        <taxon>Pseudomonadati</taxon>
        <taxon>Pseudomonadota</taxon>
        <taxon>Alphaproteobacteria</taxon>
        <taxon>Geminicoccales</taxon>
        <taxon>Geminicoccaceae</taxon>
        <taxon>Tistrella</taxon>
    </lineage>
</organism>